<comment type="caution">
    <text evidence="5">The sequence shown here is derived from an EMBL/GenBank/DDBJ whole genome shotgun (WGS) entry which is preliminary data.</text>
</comment>
<protein>
    <recommendedName>
        <fullName evidence="4">PPM-type phosphatase domain-containing protein</fullName>
    </recommendedName>
</protein>
<evidence type="ECO:0000313" key="5">
    <source>
        <dbReference type="EMBL" id="KAL0173963.1"/>
    </source>
</evidence>
<evidence type="ECO:0000256" key="1">
    <source>
        <dbReference type="ARBA" id="ARBA00022723"/>
    </source>
</evidence>
<dbReference type="Proteomes" id="UP001529510">
    <property type="component" value="Unassembled WGS sequence"/>
</dbReference>
<accession>A0ABD0PIS3</accession>
<dbReference type="InterPro" id="IPR015655">
    <property type="entry name" value="PP2C"/>
</dbReference>
<proteinExistence type="predicted"/>
<dbReference type="GO" id="GO:0046872">
    <property type="term" value="F:metal ion binding"/>
    <property type="evidence" value="ECO:0007669"/>
    <property type="project" value="UniProtKB-KW"/>
</dbReference>
<feature type="non-terminal residue" evidence="5">
    <location>
        <position position="134"/>
    </location>
</feature>
<dbReference type="PROSITE" id="PS51746">
    <property type="entry name" value="PPM_2"/>
    <property type="match status" value="1"/>
</dbReference>
<name>A0ABD0PIS3_CIRMR</name>
<dbReference type="Gene3D" id="3.60.40.10">
    <property type="entry name" value="PPM-type phosphatase domain"/>
    <property type="match status" value="1"/>
</dbReference>
<sequence length="134" mass="15471">MRTARRASTMEVPSFLRQLVKETEKMVTFFFKGGRREQGVDDEYFENEEDVGRPYLDRPILEKDTAEGGSKWGINYGTASMQGWRAQMEDSHTCMPEMTSALPDWSYFAVYDGHAGRTVAQYCSRHLLDFILHT</sequence>
<keyword evidence="2" id="KW-0378">Hydrolase</keyword>
<keyword evidence="3" id="KW-0904">Protein phosphatase</keyword>
<dbReference type="GO" id="GO:0004721">
    <property type="term" value="F:phosphoprotein phosphatase activity"/>
    <property type="evidence" value="ECO:0007669"/>
    <property type="project" value="UniProtKB-KW"/>
</dbReference>
<dbReference type="EMBL" id="JAMKFB020000015">
    <property type="protein sequence ID" value="KAL0173963.1"/>
    <property type="molecule type" value="Genomic_DNA"/>
</dbReference>
<keyword evidence="1" id="KW-0479">Metal-binding</keyword>
<dbReference type="SUPFAM" id="SSF81606">
    <property type="entry name" value="PP2C-like"/>
    <property type="match status" value="1"/>
</dbReference>
<evidence type="ECO:0000256" key="3">
    <source>
        <dbReference type="ARBA" id="ARBA00022912"/>
    </source>
</evidence>
<dbReference type="Pfam" id="PF00481">
    <property type="entry name" value="PP2C"/>
    <property type="match status" value="1"/>
</dbReference>
<dbReference type="AlphaFoldDB" id="A0ABD0PIS3"/>
<dbReference type="InterPro" id="IPR036457">
    <property type="entry name" value="PPM-type-like_dom_sf"/>
</dbReference>
<dbReference type="InterPro" id="IPR000222">
    <property type="entry name" value="PP2C_BS"/>
</dbReference>
<feature type="domain" description="PPM-type phosphatase" evidence="4">
    <location>
        <begin position="75"/>
        <end position="134"/>
    </location>
</feature>
<reference evidence="5 6" key="1">
    <citation type="submission" date="2024-05" db="EMBL/GenBank/DDBJ databases">
        <title>Genome sequencing and assembly of Indian major carp, Cirrhinus mrigala (Hamilton, 1822).</title>
        <authorList>
            <person name="Mohindra V."/>
            <person name="Chowdhury L.M."/>
            <person name="Lal K."/>
            <person name="Jena J.K."/>
        </authorList>
    </citation>
    <scope>NUCLEOTIDE SEQUENCE [LARGE SCALE GENOMIC DNA]</scope>
    <source>
        <strain evidence="5">CM1030</strain>
        <tissue evidence="5">Blood</tissue>
    </source>
</reference>
<evidence type="ECO:0000256" key="2">
    <source>
        <dbReference type="ARBA" id="ARBA00022801"/>
    </source>
</evidence>
<gene>
    <name evidence="5" type="ORF">M9458_029931</name>
</gene>
<keyword evidence="6" id="KW-1185">Reference proteome</keyword>
<dbReference type="InterPro" id="IPR001932">
    <property type="entry name" value="PPM-type_phosphatase-like_dom"/>
</dbReference>
<dbReference type="PROSITE" id="PS01032">
    <property type="entry name" value="PPM_1"/>
    <property type="match status" value="1"/>
</dbReference>
<dbReference type="PANTHER" id="PTHR47992">
    <property type="entry name" value="PROTEIN PHOSPHATASE"/>
    <property type="match status" value="1"/>
</dbReference>
<evidence type="ECO:0000313" key="6">
    <source>
        <dbReference type="Proteomes" id="UP001529510"/>
    </source>
</evidence>
<organism evidence="5 6">
    <name type="scientific">Cirrhinus mrigala</name>
    <name type="common">Mrigala</name>
    <dbReference type="NCBI Taxonomy" id="683832"/>
    <lineage>
        <taxon>Eukaryota</taxon>
        <taxon>Metazoa</taxon>
        <taxon>Chordata</taxon>
        <taxon>Craniata</taxon>
        <taxon>Vertebrata</taxon>
        <taxon>Euteleostomi</taxon>
        <taxon>Actinopterygii</taxon>
        <taxon>Neopterygii</taxon>
        <taxon>Teleostei</taxon>
        <taxon>Ostariophysi</taxon>
        <taxon>Cypriniformes</taxon>
        <taxon>Cyprinidae</taxon>
        <taxon>Labeoninae</taxon>
        <taxon>Labeonini</taxon>
        <taxon>Cirrhinus</taxon>
    </lineage>
</organism>
<evidence type="ECO:0000259" key="4">
    <source>
        <dbReference type="PROSITE" id="PS51746"/>
    </source>
</evidence>